<evidence type="ECO:0000256" key="5">
    <source>
        <dbReference type="ARBA" id="ARBA00022989"/>
    </source>
</evidence>
<evidence type="ECO:0000256" key="3">
    <source>
        <dbReference type="ARBA" id="ARBA00022448"/>
    </source>
</evidence>
<reference evidence="9 10" key="1">
    <citation type="submission" date="2015-11" db="EMBL/GenBank/DDBJ databases">
        <title>Exploring the genomic traits of fungus-feeding bacterial genus Collimonas.</title>
        <authorList>
            <person name="Song C."/>
            <person name="Schmidt R."/>
            <person name="de Jager V."/>
            <person name="Krzyzanowska D."/>
            <person name="Jongedijk E."/>
            <person name="Cankar K."/>
            <person name="Beekwilder J."/>
            <person name="van Veen A."/>
            <person name="de Boer W."/>
            <person name="van Veen J.A."/>
            <person name="Garbeva P."/>
        </authorList>
    </citation>
    <scope>NUCLEOTIDE SEQUENCE [LARGE SCALE GENOMIC DNA]</scope>
    <source>
        <strain evidence="9 10">Ter291</strain>
    </source>
</reference>
<keyword evidence="6 7" id="KW-0472">Membrane</keyword>
<dbReference type="Proteomes" id="UP000074914">
    <property type="component" value="Chromosome"/>
</dbReference>
<feature type="transmembrane region" description="Helical" evidence="7">
    <location>
        <begin position="358"/>
        <end position="381"/>
    </location>
</feature>
<feature type="transmembrane region" description="Helical" evidence="7">
    <location>
        <begin position="78"/>
        <end position="96"/>
    </location>
</feature>
<dbReference type="InterPro" id="IPR020846">
    <property type="entry name" value="MFS_dom"/>
</dbReference>
<feature type="transmembrane region" description="Helical" evidence="7">
    <location>
        <begin position="425"/>
        <end position="444"/>
    </location>
</feature>
<evidence type="ECO:0000256" key="4">
    <source>
        <dbReference type="ARBA" id="ARBA00022692"/>
    </source>
</evidence>
<dbReference type="SUPFAM" id="SSF103473">
    <property type="entry name" value="MFS general substrate transporter"/>
    <property type="match status" value="1"/>
</dbReference>
<evidence type="ECO:0000256" key="1">
    <source>
        <dbReference type="ARBA" id="ARBA00004141"/>
    </source>
</evidence>
<feature type="transmembrane region" description="Helical" evidence="7">
    <location>
        <begin position="393"/>
        <end position="413"/>
    </location>
</feature>
<feature type="transmembrane region" description="Helical" evidence="7">
    <location>
        <begin position="166"/>
        <end position="189"/>
    </location>
</feature>
<comment type="subcellular location">
    <subcellularLocation>
        <location evidence="1">Membrane</location>
        <topology evidence="1">Multi-pass membrane protein</topology>
    </subcellularLocation>
</comment>
<feature type="transmembrane region" description="Helical" evidence="7">
    <location>
        <begin position="309"/>
        <end position="327"/>
    </location>
</feature>
<dbReference type="PROSITE" id="PS00217">
    <property type="entry name" value="SUGAR_TRANSPORT_2"/>
    <property type="match status" value="1"/>
</dbReference>
<keyword evidence="3" id="KW-0813">Transport</keyword>
<evidence type="ECO:0000259" key="8">
    <source>
        <dbReference type="PROSITE" id="PS50850"/>
    </source>
</evidence>
<proteinExistence type="inferred from homology"/>
<feature type="domain" description="Major facilitator superfamily (MFS) profile" evidence="8">
    <location>
        <begin position="42"/>
        <end position="448"/>
    </location>
</feature>
<dbReference type="EMBL" id="CP013236">
    <property type="protein sequence ID" value="AMP13725.1"/>
    <property type="molecule type" value="Genomic_DNA"/>
</dbReference>
<comment type="similarity">
    <text evidence="2">Belongs to the major facilitator superfamily. Sugar transporter (TC 2.A.1.1) family.</text>
</comment>
<dbReference type="Pfam" id="PF00083">
    <property type="entry name" value="Sugar_tr"/>
    <property type="match status" value="1"/>
</dbReference>
<evidence type="ECO:0000256" key="6">
    <source>
        <dbReference type="ARBA" id="ARBA00023136"/>
    </source>
</evidence>
<sequence>MSYDSAAATAASPSASKIAKPLPSSERIALDDVPVNRFHIKIAGLTFGAHLTEGYAIGTIGYALTSLSQQIQLSPSEMGMIGGSTLVGIFFGSLLFGRLSDIVGRKNIFLYSFIIITLAAFGQFFAETALQLTLMRFLIGVGMGGDFSVGHTILAEFSPRKHRGTLLGSFSVIWTVGYVIANVIGLSYGESAPDAWRWLLASAGIPALIILLLRIGTPESPRWLLSKGRKVEAEAIVLKYFGPNVRLDGKIETHAHSGYSRLFQPDLIRRTLFNCLFFTCLVIPYFAIYTFLPLILKIMGLNEGFGTDFMLNTMLVVGAVLGIWLTIKLPRRVFLIASFAVTAAALALLALLPQSATVAMILLFSAFTLTLSAVSNLVGVFPAECFPTEVRACGVGLAVAASRLGSAAGTYFLPISMATLGFSPTIFILSAILIAGMLVSIAWAPETKQLTLNQACGN</sequence>
<gene>
    <name evidence="9" type="primary">ygcS</name>
    <name evidence="9" type="ORF">CPter291_1452</name>
</gene>
<dbReference type="PANTHER" id="PTHR23511:SF34">
    <property type="entry name" value="SYNAPTIC VESICLE GLYCOPROTEIN 2"/>
    <property type="match status" value="1"/>
</dbReference>
<evidence type="ECO:0000313" key="10">
    <source>
        <dbReference type="Proteomes" id="UP000074914"/>
    </source>
</evidence>
<evidence type="ECO:0000256" key="2">
    <source>
        <dbReference type="ARBA" id="ARBA00010992"/>
    </source>
</evidence>
<dbReference type="RefSeq" id="WP_062113227.1">
    <property type="nucleotide sequence ID" value="NZ_CP013236.1"/>
</dbReference>
<dbReference type="InterPro" id="IPR036259">
    <property type="entry name" value="MFS_trans_sf"/>
</dbReference>
<dbReference type="PANTHER" id="PTHR23511">
    <property type="entry name" value="SYNAPTIC VESICLE GLYCOPROTEIN 2"/>
    <property type="match status" value="1"/>
</dbReference>
<feature type="transmembrane region" description="Helical" evidence="7">
    <location>
        <begin position="334"/>
        <end position="352"/>
    </location>
</feature>
<keyword evidence="10" id="KW-1185">Reference proteome</keyword>
<name>A0ABN4M668_9BURK</name>
<feature type="transmembrane region" description="Helical" evidence="7">
    <location>
        <begin position="271"/>
        <end position="289"/>
    </location>
</feature>
<organism evidence="9 10">
    <name type="scientific">Collimonas pratensis</name>
    <dbReference type="NCBI Taxonomy" id="279113"/>
    <lineage>
        <taxon>Bacteria</taxon>
        <taxon>Pseudomonadati</taxon>
        <taxon>Pseudomonadota</taxon>
        <taxon>Betaproteobacteria</taxon>
        <taxon>Burkholderiales</taxon>
        <taxon>Oxalobacteraceae</taxon>
        <taxon>Collimonas</taxon>
    </lineage>
</organism>
<feature type="transmembrane region" description="Helical" evidence="7">
    <location>
        <begin position="195"/>
        <end position="213"/>
    </location>
</feature>
<dbReference type="Gene3D" id="1.20.1250.20">
    <property type="entry name" value="MFS general substrate transporter like domains"/>
    <property type="match status" value="1"/>
</dbReference>
<evidence type="ECO:0000256" key="7">
    <source>
        <dbReference type="SAM" id="Phobius"/>
    </source>
</evidence>
<dbReference type="CDD" id="cd17316">
    <property type="entry name" value="MFS_SV2_like"/>
    <property type="match status" value="1"/>
</dbReference>
<dbReference type="PROSITE" id="PS50850">
    <property type="entry name" value="MFS"/>
    <property type="match status" value="1"/>
</dbReference>
<feature type="transmembrane region" description="Helical" evidence="7">
    <location>
        <begin position="108"/>
        <end position="126"/>
    </location>
</feature>
<protein>
    <submittedName>
        <fullName evidence="9">Inner membrane metabolite transport protein ygcS</fullName>
    </submittedName>
</protein>
<feature type="transmembrane region" description="Helical" evidence="7">
    <location>
        <begin position="132"/>
        <end position="154"/>
    </location>
</feature>
<accession>A0ABN4M668</accession>
<dbReference type="InterPro" id="IPR005829">
    <property type="entry name" value="Sugar_transporter_CS"/>
</dbReference>
<keyword evidence="5 7" id="KW-1133">Transmembrane helix</keyword>
<keyword evidence="4 7" id="KW-0812">Transmembrane</keyword>
<evidence type="ECO:0000313" key="9">
    <source>
        <dbReference type="EMBL" id="AMP13725.1"/>
    </source>
</evidence>
<dbReference type="InterPro" id="IPR005828">
    <property type="entry name" value="MFS_sugar_transport-like"/>
</dbReference>